<keyword evidence="2" id="KW-1133">Transmembrane helix</keyword>
<evidence type="ECO:0000313" key="3">
    <source>
        <dbReference type="EMBL" id="OGM59405.1"/>
    </source>
</evidence>
<dbReference type="Proteomes" id="UP000176404">
    <property type="component" value="Unassembled WGS sequence"/>
</dbReference>
<feature type="transmembrane region" description="Helical" evidence="2">
    <location>
        <begin position="68"/>
        <end position="87"/>
    </location>
</feature>
<reference evidence="3 4" key="1">
    <citation type="journal article" date="2016" name="Nat. Commun.">
        <title>Thousands of microbial genomes shed light on interconnected biogeochemical processes in an aquifer system.</title>
        <authorList>
            <person name="Anantharaman K."/>
            <person name="Brown C.T."/>
            <person name="Hug L.A."/>
            <person name="Sharon I."/>
            <person name="Castelle C.J."/>
            <person name="Probst A.J."/>
            <person name="Thomas B.C."/>
            <person name="Singh A."/>
            <person name="Wilkins M.J."/>
            <person name="Karaoz U."/>
            <person name="Brodie E.L."/>
            <person name="Williams K.H."/>
            <person name="Hubbard S.S."/>
            <person name="Banfield J.F."/>
        </authorList>
    </citation>
    <scope>NUCLEOTIDE SEQUENCE [LARGE SCALE GENOMIC DNA]</scope>
</reference>
<dbReference type="AlphaFoldDB" id="A0A1F8B7K7"/>
<dbReference type="EMBL" id="MGHD01000020">
    <property type="protein sequence ID" value="OGM59405.1"/>
    <property type="molecule type" value="Genomic_DNA"/>
</dbReference>
<keyword evidence="2" id="KW-0472">Membrane</keyword>
<feature type="transmembrane region" description="Helical" evidence="2">
    <location>
        <begin position="167"/>
        <end position="187"/>
    </location>
</feature>
<dbReference type="InterPro" id="IPR011990">
    <property type="entry name" value="TPR-like_helical_dom_sf"/>
</dbReference>
<feature type="compositionally biased region" description="Polar residues" evidence="1">
    <location>
        <begin position="665"/>
        <end position="686"/>
    </location>
</feature>
<evidence type="ECO:0000313" key="4">
    <source>
        <dbReference type="Proteomes" id="UP000176404"/>
    </source>
</evidence>
<comment type="caution">
    <text evidence="3">The sequence shown here is derived from an EMBL/GenBank/DDBJ whole genome shotgun (WGS) entry which is preliminary data.</text>
</comment>
<organism evidence="3 4">
    <name type="scientific">Candidatus Woesebacteria bacterium RIFCSPLOWO2_01_FULL_39_10b</name>
    <dbReference type="NCBI Taxonomy" id="1802517"/>
    <lineage>
        <taxon>Bacteria</taxon>
        <taxon>Candidatus Woeseibacteriota</taxon>
    </lineage>
</organism>
<dbReference type="SMART" id="SM00028">
    <property type="entry name" value="TPR"/>
    <property type="match status" value="4"/>
</dbReference>
<feature type="transmembrane region" description="Helical" evidence="2">
    <location>
        <begin position="281"/>
        <end position="305"/>
    </location>
</feature>
<dbReference type="PANTHER" id="PTHR12558:SF33">
    <property type="entry name" value="BLL7664 PROTEIN"/>
    <property type="match status" value="1"/>
</dbReference>
<dbReference type="PANTHER" id="PTHR12558">
    <property type="entry name" value="CELL DIVISION CYCLE 16,23,27"/>
    <property type="match status" value="1"/>
</dbReference>
<proteinExistence type="predicted"/>
<feature type="transmembrane region" description="Helical" evidence="2">
    <location>
        <begin position="12"/>
        <end position="28"/>
    </location>
</feature>
<dbReference type="STRING" id="1802517.A2892_03575"/>
<feature type="transmembrane region" description="Helical" evidence="2">
    <location>
        <begin position="125"/>
        <end position="147"/>
    </location>
</feature>
<name>A0A1F8B7K7_9BACT</name>
<feature type="transmembrane region" description="Helical" evidence="2">
    <location>
        <begin position="34"/>
        <end position="56"/>
    </location>
</feature>
<protein>
    <submittedName>
        <fullName evidence="3">Uncharacterized protein</fullName>
    </submittedName>
</protein>
<evidence type="ECO:0000256" key="1">
    <source>
        <dbReference type="SAM" id="MobiDB-lite"/>
    </source>
</evidence>
<feature type="transmembrane region" description="Helical" evidence="2">
    <location>
        <begin position="196"/>
        <end position="217"/>
    </location>
</feature>
<accession>A0A1F8B7K7</accession>
<feature type="transmembrane region" description="Helical" evidence="2">
    <location>
        <begin position="389"/>
        <end position="410"/>
    </location>
</feature>
<feature type="transmembrane region" description="Helical" evidence="2">
    <location>
        <begin position="93"/>
        <end position="113"/>
    </location>
</feature>
<gene>
    <name evidence="3" type="ORF">A2892_03575</name>
</gene>
<dbReference type="InterPro" id="IPR019734">
    <property type="entry name" value="TPR_rpt"/>
</dbReference>
<dbReference type="SUPFAM" id="SSF48452">
    <property type="entry name" value="TPR-like"/>
    <property type="match status" value="1"/>
</dbReference>
<evidence type="ECO:0000256" key="2">
    <source>
        <dbReference type="SAM" id="Phobius"/>
    </source>
</evidence>
<keyword evidence="2" id="KW-0812">Transmembrane</keyword>
<dbReference type="Gene3D" id="1.25.40.10">
    <property type="entry name" value="Tetratricopeptide repeat domain"/>
    <property type="match status" value="1"/>
</dbReference>
<feature type="transmembrane region" description="Helical" evidence="2">
    <location>
        <begin position="336"/>
        <end position="361"/>
    </location>
</feature>
<feature type="region of interest" description="Disordered" evidence="1">
    <location>
        <begin position="626"/>
        <end position="686"/>
    </location>
</feature>
<sequence length="686" mass="76178">MEKLISKLQTYILYVIIFLLPITVLPIFPNPFVVGKIAILVFGISLLLLTFALKVILSGSLKISTSRFDLPVFLIAFSYFLSALLRTPNKMEALLLPGTATIFVTGSLLFFLINQLSEKEKKVAIQVLLFSGVSYSLISLLSFAGFWENIPQLPQVFRLRNFTPEGGYLPSAIFLLTLVPLAIGFIVEEKKLSGKAFFATSFSIIFLGLIISFYNIIPGKENAPKFSTYRVDWNIAVEALKESPILGIGPGNYLTSFNRFRPLSYNTTNLWVVKFLSARSIYLTALTEAGMLVMTGMIFLVLSVLRNTRSFFKKKVRQDQKLNFLVLFSSQSPLPLILLLILLILFPATLLLISLVFILLASSTPSYQTKLNLTSQEANNTSGSLSSKVPAFLMSLPILIVSIFVCFRAARIIYAEYTFNKAITALAQNNAQETYSLMQKAIRLNPKVDRYHLSYSQINLTFANSLARKSTVSDADRTVIAQLVQQAITEAKAAVALNNLRSGNWELLARTYSAIISLAKGADTFAIQSFRQAIALDPFNPNLRIALGGIHYRTGDFDNAIRALELSVLTKNDLANTHYNLAFAYREDKKFDQAINQMSLVLALVDKNSKDYEIVRKALEDIESQKKELSTQATENLTPPQPEEKTVLEPPLDLPESAEPPEAVITQTPTPQETAGQSSPTPSVKP</sequence>